<evidence type="ECO:0000313" key="10">
    <source>
        <dbReference type="EMBL" id="BCJ35405.1"/>
    </source>
</evidence>
<gene>
    <name evidence="10" type="ORF">Athai_29080</name>
</gene>
<dbReference type="Pfam" id="PF22217">
    <property type="entry name" value="ACDH-11_C"/>
    <property type="match status" value="1"/>
</dbReference>
<evidence type="ECO:0000259" key="7">
    <source>
        <dbReference type="Pfam" id="PF02770"/>
    </source>
</evidence>
<evidence type="ECO:0000259" key="8">
    <source>
        <dbReference type="Pfam" id="PF18158"/>
    </source>
</evidence>
<dbReference type="EMBL" id="AP023355">
    <property type="protein sequence ID" value="BCJ35405.1"/>
    <property type="molecule type" value="Genomic_DNA"/>
</dbReference>
<dbReference type="KEGG" id="atl:Athai_29080"/>
<evidence type="ECO:0000256" key="3">
    <source>
        <dbReference type="ARBA" id="ARBA00022630"/>
    </source>
</evidence>
<keyword evidence="5" id="KW-0560">Oxidoreductase</keyword>
<comment type="cofactor">
    <cofactor evidence="1 5">
        <name>FAD</name>
        <dbReference type="ChEBI" id="CHEBI:57692"/>
    </cofactor>
</comment>
<evidence type="ECO:0000259" key="9">
    <source>
        <dbReference type="Pfam" id="PF22217"/>
    </source>
</evidence>
<evidence type="ECO:0000256" key="2">
    <source>
        <dbReference type="ARBA" id="ARBA00009347"/>
    </source>
</evidence>
<dbReference type="Pfam" id="PF02770">
    <property type="entry name" value="Acyl-CoA_dh_M"/>
    <property type="match status" value="1"/>
</dbReference>
<evidence type="ECO:0000256" key="1">
    <source>
        <dbReference type="ARBA" id="ARBA00001974"/>
    </source>
</evidence>
<dbReference type="InterPro" id="IPR006089">
    <property type="entry name" value="Acyl-CoA_DH_CS"/>
</dbReference>
<dbReference type="InterPro" id="IPR009100">
    <property type="entry name" value="AcylCoA_DH/oxidase_NM_dom_sf"/>
</dbReference>
<evidence type="ECO:0000256" key="5">
    <source>
        <dbReference type="RuleBase" id="RU362125"/>
    </source>
</evidence>
<name>A0A7R7DPS8_9ACTN</name>
<dbReference type="Gene3D" id="1.20.140.10">
    <property type="entry name" value="Butyryl-CoA Dehydrogenase, subunit A, domain 3"/>
    <property type="match status" value="1"/>
</dbReference>
<dbReference type="InterPro" id="IPR006091">
    <property type="entry name" value="Acyl-CoA_Oxase/DH_mid-dom"/>
</dbReference>
<dbReference type="SUPFAM" id="SSF47203">
    <property type="entry name" value="Acyl-CoA dehydrogenase C-terminal domain-like"/>
    <property type="match status" value="1"/>
</dbReference>
<protein>
    <submittedName>
        <fullName evidence="10">Acyl-CoA dehydrogenase</fullName>
    </submittedName>
</protein>
<dbReference type="InterPro" id="IPR036250">
    <property type="entry name" value="AcylCo_DH-like_C"/>
</dbReference>
<sequence length="616" mass="64598">MAVALPALRSYPFEPSRQHDKPVTRPSGLLVGNQAWQTALMNRYVQTMPALPDVYAADPVLRSWLDRLLGADGHAAARGRLTALSDDVRDSLRAAHTDAETHPPVLHRYGPFGERIDRIETAPGWQALRAAAARHALVALPYQSQARAVWGAGARVVQYALLYLYGPESATFNCPLAMADGASALLSRPEVDPALRDTWLPRLTATDPDVAITSGQWMTEAQGGSDVSGSTTMARRDGDGWRLTGEKWFCSAADSAMAIALATPDGGTGLSPFLVPRYAADSPLGAGLAADAPAPGVRVHRLKDKLGTRALPTAEIGLTDAYALPVGEPDEHGVARMMTLLRIARLHNAAASSAGMRRGLWLARAYAGERRVFGAPLVEAPLHRATLGRLAVHAEAAHALAAHGFALLGRVEVAGDEDAAAELRLAATLAKLATGRLAVSSASEYVECFGGAGYVEDTGIPRLIRDAQVLPIWEGTTNVLALDLPRAIAGRGAHRPLLARIAAAARDAGAAGGRWLGPAGTALGDAHARLTAATDAVATDPTARRVTVGARTLALRLADAYAAALLVEQALYEAERGDQRASAVAALWCADRLTGADVAAEADASFESLVDGTPLS</sequence>
<feature type="domain" description="Acyl-CoA dehydrogenase/oxidase C-terminal" evidence="6">
    <location>
        <begin position="332"/>
        <end position="487"/>
    </location>
</feature>
<evidence type="ECO:0000313" key="11">
    <source>
        <dbReference type="Proteomes" id="UP000611640"/>
    </source>
</evidence>
<keyword evidence="3 5" id="KW-0285">Flavoprotein</keyword>
<dbReference type="PROSITE" id="PS00073">
    <property type="entry name" value="ACYL_COA_DH_2"/>
    <property type="match status" value="1"/>
</dbReference>
<dbReference type="Pfam" id="PF18158">
    <property type="entry name" value="AidB_N"/>
    <property type="match status" value="1"/>
</dbReference>
<dbReference type="InterPro" id="IPR052904">
    <property type="entry name" value="Acyl-CoA_dehydrogenase-like"/>
</dbReference>
<dbReference type="InterPro" id="IPR009075">
    <property type="entry name" value="AcylCo_DH/oxidase_C"/>
</dbReference>
<feature type="domain" description="Adaptive response protein AidB N-terminal" evidence="8">
    <location>
        <begin position="53"/>
        <end position="207"/>
    </location>
</feature>
<reference evidence="10 11" key="1">
    <citation type="submission" date="2020-08" db="EMBL/GenBank/DDBJ databases">
        <title>Whole genome shotgun sequence of Actinocatenispora thailandica NBRC 105041.</title>
        <authorList>
            <person name="Komaki H."/>
            <person name="Tamura T."/>
        </authorList>
    </citation>
    <scope>NUCLEOTIDE SEQUENCE [LARGE SCALE GENOMIC DNA]</scope>
    <source>
        <strain evidence="10 11">NBRC 105041</strain>
    </source>
</reference>
<dbReference type="Proteomes" id="UP000611640">
    <property type="component" value="Chromosome"/>
</dbReference>
<accession>A0A7R7DPS8</accession>
<keyword evidence="11" id="KW-1185">Reference proteome</keyword>
<dbReference type="Gene3D" id="6.10.250.600">
    <property type="match status" value="1"/>
</dbReference>
<dbReference type="InterPro" id="IPR053998">
    <property type="entry name" value="ACDH-11_C"/>
</dbReference>
<proteinExistence type="inferred from homology"/>
<feature type="domain" description="Acyl-CoA dehydrogenase 11-like C-terminal" evidence="9">
    <location>
        <begin position="516"/>
        <end position="597"/>
    </location>
</feature>
<feature type="domain" description="Acyl-CoA oxidase/dehydrogenase middle" evidence="7">
    <location>
        <begin position="216"/>
        <end position="320"/>
    </location>
</feature>
<evidence type="ECO:0000259" key="6">
    <source>
        <dbReference type="Pfam" id="PF00441"/>
    </source>
</evidence>
<dbReference type="InterPro" id="IPR041504">
    <property type="entry name" value="AidB_N"/>
</dbReference>
<organism evidence="10 11">
    <name type="scientific">Actinocatenispora thailandica</name>
    <dbReference type="NCBI Taxonomy" id="227318"/>
    <lineage>
        <taxon>Bacteria</taxon>
        <taxon>Bacillati</taxon>
        <taxon>Actinomycetota</taxon>
        <taxon>Actinomycetes</taxon>
        <taxon>Micromonosporales</taxon>
        <taxon>Micromonosporaceae</taxon>
        <taxon>Actinocatenispora</taxon>
    </lineage>
</organism>
<dbReference type="PANTHER" id="PTHR42707:SF2">
    <property type="entry name" value="ACD11 DEHYDROGENASE"/>
    <property type="match status" value="1"/>
</dbReference>
<dbReference type="Pfam" id="PF00441">
    <property type="entry name" value="Acyl-CoA_dh_1"/>
    <property type="match status" value="1"/>
</dbReference>
<comment type="similarity">
    <text evidence="2 5">Belongs to the acyl-CoA dehydrogenase family.</text>
</comment>
<dbReference type="GO" id="GO:0003995">
    <property type="term" value="F:acyl-CoA dehydrogenase activity"/>
    <property type="evidence" value="ECO:0007669"/>
    <property type="project" value="InterPro"/>
</dbReference>
<dbReference type="AlphaFoldDB" id="A0A7R7DPS8"/>
<evidence type="ECO:0000256" key="4">
    <source>
        <dbReference type="ARBA" id="ARBA00022827"/>
    </source>
</evidence>
<dbReference type="Gene3D" id="2.40.110.20">
    <property type="match status" value="1"/>
</dbReference>
<dbReference type="PANTHER" id="PTHR42707">
    <property type="entry name" value="ACYL-COA DEHYDROGENASE"/>
    <property type="match status" value="1"/>
</dbReference>
<dbReference type="SUPFAM" id="SSF56645">
    <property type="entry name" value="Acyl-CoA dehydrogenase NM domain-like"/>
    <property type="match status" value="1"/>
</dbReference>
<keyword evidence="4 5" id="KW-0274">FAD</keyword>